<accession>A0A0A9HEL2</accession>
<protein>
    <submittedName>
        <fullName evidence="1">Uncharacterized protein</fullName>
    </submittedName>
</protein>
<sequence>MKSRLGSSIFSYSNSRNYVFMLMLPFFIGARAL</sequence>
<reference evidence="1" key="1">
    <citation type="submission" date="2014-09" db="EMBL/GenBank/DDBJ databases">
        <authorList>
            <person name="Magalhaes I.L.F."/>
            <person name="Oliveira U."/>
            <person name="Santos F.R."/>
            <person name="Vidigal T.H.D.A."/>
            <person name="Brescovit A.D."/>
            <person name="Santos A.J."/>
        </authorList>
    </citation>
    <scope>NUCLEOTIDE SEQUENCE</scope>
    <source>
        <tissue evidence="1">Shoot tissue taken approximately 20 cm above the soil surface</tissue>
    </source>
</reference>
<proteinExistence type="predicted"/>
<organism evidence="1">
    <name type="scientific">Arundo donax</name>
    <name type="common">Giant reed</name>
    <name type="synonym">Donax arundinaceus</name>
    <dbReference type="NCBI Taxonomy" id="35708"/>
    <lineage>
        <taxon>Eukaryota</taxon>
        <taxon>Viridiplantae</taxon>
        <taxon>Streptophyta</taxon>
        <taxon>Embryophyta</taxon>
        <taxon>Tracheophyta</taxon>
        <taxon>Spermatophyta</taxon>
        <taxon>Magnoliopsida</taxon>
        <taxon>Liliopsida</taxon>
        <taxon>Poales</taxon>
        <taxon>Poaceae</taxon>
        <taxon>PACMAD clade</taxon>
        <taxon>Arundinoideae</taxon>
        <taxon>Arundineae</taxon>
        <taxon>Arundo</taxon>
    </lineage>
</organism>
<dbReference type="AlphaFoldDB" id="A0A0A9HEL2"/>
<evidence type="ECO:0000313" key="1">
    <source>
        <dbReference type="EMBL" id="JAE31358.1"/>
    </source>
</evidence>
<dbReference type="EMBL" id="GBRH01166538">
    <property type="protein sequence ID" value="JAE31358.1"/>
    <property type="molecule type" value="Transcribed_RNA"/>
</dbReference>
<name>A0A0A9HEL2_ARUDO</name>
<reference evidence="1" key="2">
    <citation type="journal article" date="2015" name="Data Brief">
        <title>Shoot transcriptome of the giant reed, Arundo donax.</title>
        <authorList>
            <person name="Barrero R.A."/>
            <person name="Guerrero F.D."/>
            <person name="Moolhuijzen P."/>
            <person name="Goolsby J.A."/>
            <person name="Tidwell J."/>
            <person name="Bellgard S.E."/>
            <person name="Bellgard M.I."/>
        </authorList>
    </citation>
    <scope>NUCLEOTIDE SEQUENCE</scope>
    <source>
        <tissue evidence="1">Shoot tissue taken approximately 20 cm above the soil surface</tissue>
    </source>
</reference>